<reference evidence="3 4" key="1">
    <citation type="submission" date="2019-01" db="EMBL/GenBank/DDBJ databases">
        <title>Draft genome sequences of the type strains of six Macrococcus species.</title>
        <authorList>
            <person name="Mazhar S."/>
            <person name="Altermann E."/>
            <person name="Hill C."/>
            <person name="Mcauliffe O."/>
        </authorList>
    </citation>
    <scope>NUCLEOTIDE SEQUENCE [LARGE SCALE GENOMIC DNA]</scope>
    <source>
        <strain evidence="3 4">ATCC 51828</strain>
    </source>
</reference>
<dbReference type="OrthoDB" id="9783944at2"/>
<dbReference type="InterPro" id="IPR014044">
    <property type="entry name" value="CAP_dom"/>
</dbReference>
<dbReference type="Proteomes" id="UP000295280">
    <property type="component" value="Unassembled WGS sequence"/>
</dbReference>
<name>A0A9Q8CKQ8_9STAP</name>
<dbReference type="RefSeq" id="WP_133417026.1">
    <property type="nucleotide sequence ID" value="NZ_SCWD01000001.1"/>
</dbReference>
<comment type="caution">
    <text evidence="3">The sequence shown here is derived from an EMBL/GenBank/DDBJ whole genome shotgun (WGS) entry which is preliminary data.</text>
</comment>
<dbReference type="PANTHER" id="PTHR31157:SF1">
    <property type="entry name" value="SCP DOMAIN-CONTAINING PROTEIN"/>
    <property type="match status" value="1"/>
</dbReference>
<feature type="domain" description="SCP" evidence="1">
    <location>
        <begin position="211"/>
        <end position="325"/>
    </location>
</feature>
<evidence type="ECO:0000259" key="1">
    <source>
        <dbReference type="Pfam" id="PF00188"/>
    </source>
</evidence>
<evidence type="ECO:0000259" key="2">
    <source>
        <dbReference type="Pfam" id="PF14504"/>
    </source>
</evidence>
<dbReference type="SUPFAM" id="SSF55797">
    <property type="entry name" value="PR-1-like"/>
    <property type="match status" value="1"/>
</dbReference>
<dbReference type="InterPro" id="IPR035940">
    <property type="entry name" value="CAP_sf"/>
</dbReference>
<evidence type="ECO:0000313" key="3">
    <source>
        <dbReference type="EMBL" id="TDM04165.1"/>
    </source>
</evidence>
<dbReference type="PANTHER" id="PTHR31157">
    <property type="entry name" value="SCP DOMAIN-CONTAINING PROTEIN"/>
    <property type="match status" value="1"/>
</dbReference>
<dbReference type="CDD" id="cd05379">
    <property type="entry name" value="CAP_bacterial"/>
    <property type="match status" value="1"/>
</dbReference>
<dbReference type="InterPro" id="IPR029410">
    <property type="entry name" value="CAP_assoc"/>
</dbReference>
<dbReference type="AlphaFoldDB" id="A0A9Q8CKQ8"/>
<evidence type="ECO:0000313" key="4">
    <source>
        <dbReference type="Proteomes" id="UP000295280"/>
    </source>
</evidence>
<proteinExistence type="predicted"/>
<dbReference type="Gene3D" id="3.40.33.10">
    <property type="entry name" value="CAP"/>
    <property type="match status" value="1"/>
</dbReference>
<sequence length="330" mass="38127">MKKLFAFIILAVLFFIYPFPFTTLPDDWTLTAKDQIRTHVHKDKKKVAVKSAGLGAIHLNMPRKDVEKQLGKHQSVRRNPYNSLWYVYHQNYRQFVLLGYSHNRVAAIYSNSPQYIDNSGVGTASTLAEIKKKKGQPLMIEEGENYRIRLDEKYILNYAADGVRTTYFYDHFDRSVDAVMVLSEDYFQQKKRFYGDPSQTLARSYERLDFELVNASRVKRGLPALIYHDKLSHTALKHSRNMADKQFFSHIDLKQLSPFDRMTADGIVYSRAGENLAAGQVSPLEAHNGLMNSKGHRTNILLQEYRQLGVGVAFNEENMPYYTENYMTGK</sequence>
<keyword evidence="4" id="KW-1185">Reference proteome</keyword>
<feature type="domain" description="CAP-associated" evidence="2">
    <location>
        <begin position="59"/>
        <end position="192"/>
    </location>
</feature>
<organism evidence="3 4">
    <name type="scientific">Macrococcus carouselicus</name>
    <dbReference type="NCBI Taxonomy" id="69969"/>
    <lineage>
        <taxon>Bacteria</taxon>
        <taxon>Bacillati</taxon>
        <taxon>Bacillota</taxon>
        <taxon>Bacilli</taxon>
        <taxon>Bacillales</taxon>
        <taxon>Staphylococcaceae</taxon>
        <taxon>Macrococcus</taxon>
    </lineage>
</organism>
<gene>
    <name evidence="3" type="ORF">ERX40_03070</name>
</gene>
<dbReference type="EMBL" id="SCWD01000001">
    <property type="protein sequence ID" value="TDM04165.1"/>
    <property type="molecule type" value="Genomic_DNA"/>
</dbReference>
<protein>
    <submittedName>
        <fullName evidence="3">CAP domain-containing protein</fullName>
    </submittedName>
</protein>
<accession>A0A9Q8CKQ8</accession>
<dbReference type="Pfam" id="PF00188">
    <property type="entry name" value="CAP"/>
    <property type="match status" value="1"/>
</dbReference>
<dbReference type="Pfam" id="PF14504">
    <property type="entry name" value="CAP_assoc_N"/>
    <property type="match status" value="1"/>
</dbReference>